<evidence type="ECO:0000256" key="1">
    <source>
        <dbReference type="SAM" id="MobiDB-lite"/>
    </source>
</evidence>
<name>A0AAV7QLU3_PLEWA</name>
<dbReference type="EMBL" id="JANPWB010000010">
    <property type="protein sequence ID" value="KAJ1140029.1"/>
    <property type="molecule type" value="Genomic_DNA"/>
</dbReference>
<feature type="region of interest" description="Disordered" evidence="1">
    <location>
        <begin position="1"/>
        <end position="27"/>
    </location>
</feature>
<comment type="caution">
    <text evidence="2">The sequence shown here is derived from an EMBL/GenBank/DDBJ whole genome shotgun (WGS) entry which is preliminary data.</text>
</comment>
<gene>
    <name evidence="2" type="ORF">NDU88_006390</name>
</gene>
<feature type="compositionally biased region" description="Basic and acidic residues" evidence="1">
    <location>
        <begin position="10"/>
        <end position="21"/>
    </location>
</feature>
<protein>
    <submittedName>
        <fullName evidence="2">Uncharacterized protein</fullName>
    </submittedName>
</protein>
<dbReference type="AlphaFoldDB" id="A0AAV7QLU3"/>
<keyword evidence="3" id="KW-1185">Reference proteome</keyword>
<accession>A0AAV7QLU3</accession>
<sequence length="176" mass="19352">MFLRAGGQEESARELEREPRQTEGSVRNTVCAVREEARALDRGARACNGKRSELPWKRRARPGAGFRCCSVQSTDEVTAFSARHFLSQIQNLHSGPWNFFKPRITTSCNMGTGHSGAAAVMGPLRLDPGCYSLPFPTRSRPFPQLQLQLGLIKCCCSGDEMSVSIIKAAQSLHAVE</sequence>
<evidence type="ECO:0000313" key="2">
    <source>
        <dbReference type="EMBL" id="KAJ1140029.1"/>
    </source>
</evidence>
<reference evidence="2" key="1">
    <citation type="journal article" date="2022" name="bioRxiv">
        <title>Sequencing and chromosome-scale assembly of the giantPleurodeles waltlgenome.</title>
        <authorList>
            <person name="Brown T."/>
            <person name="Elewa A."/>
            <person name="Iarovenko S."/>
            <person name="Subramanian E."/>
            <person name="Araus A.J."/>
            <person name="Petzold A."/>
            <person name="Susuki M."/>
            <person name="Suzuki K.-i.T."/>
            <person name="Hayashi T."/>
            <person name="Toyoda A."/>
            <person name="Oliveira C."/>
            <person name="Osipova E."/>
            <person name="Leigh N.D."/>
            <person name="Simon A."/>
            <person name="Yun M.H."/>
        </authorList>
    </citation>
    <scope>NUCLEOTIDE SEQUENCE</scope>
    <source>
        <strain evidence="2">20211129_DDA</strain>
        <tissue evidence="2">Liver</tissue>
    </source>
</reference>
<organism evidence="2 3">
    <name type="scientific">Pleurodeles waltl</name>
    <name type="common">Iberian ribbed newt</name>
    <dbReference type="NCBI Taxonomy" id="8319"/>
    <lineage>
        <taxon>Eukaryota</taxon>
        <taxon>Metazoa</taxon>
        <taxon>Chordata</taxon>
        <taxon>Craniata</taxon>
        <taxon>Vertebrata</taxon>
        <taxon>Euteleostomi</taxon>
        <taxon>Amphibia</taxon>
        <taxon>Batrachia</taxon>
        <taxon>Caudata</taxon>
        <taxon>Salamandroidea</taxon>
        <taxon>Salamandridae</taxon>
        <taxon>Pleurodelinae</taxon>
        <taxon>Pleurodeles</taxon>
    </lineage>
</organism>
<evidence type="ECO:0000313" key="3">
    <source>
        <dbReference type="Proteomes" id="UP001066276"/>
    </source>
</evidence>
<proteinExistence type="predicted"/>
<dbReference type="Proteomes" id="UP001066276">
    <property type="component" value="Chromosome 6"/>
</dbReference>